<sequence length="30" mass="3271">MVCGVRTKAHNQSACTNCSGEMQNLSNTRE</sequence>
<protein>
    <recommendedName>
        <fullName evidence="3">Transposase</fullName>
    </recommendedName>
</protein>
<organism evidence="1 2">
    <name type="scientific">Haloarchaeobius amylolyticus</name>
    <dbReference type="NCBI Taxonomy" id="1198296"/>
    <lineage>
        <taxon>Archaea</taxon>
        <taxon>Methanobacteriati</taxon>
        <taxon>Methanobacteriota</taxon>
        <taxon>Stenosarchaea group</taxon>
        <taxon>Halobacteria</taxon>
        <taxon>Halobacteriales</taxon>
        <taxon>Halorubellaceae</taxon>
        <taxon>Haloarchaeobius</taxon>
    </lineage>
</organism>
<dbReference type="AlphaFoldDB" id="A0ABD6BAV1"/>
<reference evidence="1 2" key="1">
    <citation type="journal article" date="2019" name="Int. J. Syst. Evol. Microbiol.">
        <title>The Global Catalogue of Microorganisms (GCM) 10K type strain sequencing project: providing services to taxonomists for standard genome sequencing and annotation.</title>
        <authorList>
            <consortium name="The Broad Institute Genomics Platform"/>
            <consortium name="The Broad Institute Genome Sequencing Center for Infectious Disease"/>
            <person name="Wu L."/>
            <person name="Ma J."/>
        </authorList>
    </citation>
    <scope>NUCLEOTIDE SEQUENCE [LARGE SCALE GENOMIC DNA]</scope>
    <source>
        <strain evidence="1 2">CGMCC 1.12230</strain>
    </source>
</reference>
<dbReference type="RefSeq" id="WP_390283422.1">
    <property type="nucleotide sequence ID" value="NZ_JBHUDI010000001.1"/>
</dbReference>
<gene>
    <name evidence="1" type="ORF">ACFR99_00955</name>
</gene>
<dbReference type="EMBL" id="JBHUDI010000001">
    <property type="protein sequence ID" value="MFD1562143.1"/>
    <property type="molecule type" value="Genomic_DNA"/>
</dbReference>
<proteinExistence type="predicted"/>
<name>A0ABD6BAV1_9EURY</name>
<evidence type="ECO:0008006" key="3">
    <source>
        <dbReference type="Google" id="ProtNLM"/>
    </source>
</evidence>
<comment type="caution">
    <text evidence="1">The sequence shown here is derived from an EMBL/GenBank/DDBJ whole genome shotgun (WGS) entry which is preliminary data.</text>
</comment>
<evidence type="ECO:0000313" key="2">
    <source>
        <dbReference type="Proteomes" id="UP001597076"/>
    </source>
</evidence>
<evidence type="ECO:0000313" key="1">
    <source>
        <dbReference type="EMBL" id="MFD1562143.1"/>
    </source>
</evidence>
<dbReference type="Proteomes" id="UP001597076">
    <property type="component" value="Unassembled WGS sequence"/>
</dbReference>
<keyword evidence="2" id="KW-1185">Reference proteome</keyword>
<accession>A0ABD6BAV1</accession>